<proteinExistence type="inferred from homology"/>
<dbReference type="Gene3D" id="3.60.21.10">
    <property type="match status" value="1"/>
</dbReference>
<accession>A0A162N0T5</accession>
<reference evidence="7 8" key="1">
    <citation type="submission" date="2015-06" db="EMBL/GenBank/DDBJ databases">
        <title>Survival trade-offs in plant roots during colonization by closely related pathogenic and mutualistic fungi.</title>
        <authorList>
            <person name="Hacquard S."/>
            <person name="Kracher B."/>
            <person name="Hiruma K."/>
            <person name="Weinman A."/>
            <person name="Muench P."/>
            <person name="Garrido Oter R."/>
            <person name="Ver Loren van Themaat E."/>
            <person name="Dallerey J.-F."/>
            <person name="Damm U."/>
            <person name="Henrissat B."/>
            <person name="Lespinet O."/>
            <person name="Thon M."/>
            <person name="Kemen E."/>
            <person name="McHardy A.C."/>
            <person name="Schulze-Lefert P."/>
            <person name="O'Connell R.J."/>
        </authorList>
    </citation>
    <scope>NUCLEOTIDE SEQUENCE [LARGE SCALE GENOMIC DNA]</scope>
    <source>
        <strain evidence="7 8">MAFF 238704</strain>
    </source>
</reference>
<evidence type="ECO:0000256" key="6">
    <source>
        <dbReference type="SAM" id="MobiDB-lite"/>
    </source>
</evidence>
<dbReference type="STRING" id="1573173.A0A162N0T5"/>
<organism evidence="7 8">
    <name type="scientific">Colletotrichum incanum</name>
    <name type="common">Soybean anthracnose fungus</name>
    <dbReference type="NCBI Taxonomy" id="1573173"/>
    <lineage>
        <taxon>Eukaryota</taxon>
        <taxon>Fungi</taxon>
        <taxon>Dikarya</taxon>
        <taxon>Ascomycota</taxon>
        <taxon>Pezizomycotina</taxon>
        <taxon>Sordariomycetes</taxon>
        <taxon>Hypocreomycetidae</taxon>
        <taxon>Glomerellales</taxon>
        <taxon>Glomerellaceae</taxon>
        <taxon>Colletotrichum</taxon>
        <taxon>Colletotrichum spaethianum species complex</taxon>
    </lineage>
</organism>
<dbReference type="PANTHER" id="PTHR12800">
    <property type="entry name" value="CDC37-RELATED"/>
    <property type="match status" value="1"/>
</dbReference>
<dbReference type="GO" id="GO:0031072">
    <property type="term" value="F:heat shock protein binding"/>
    <property type="evidence" value="ECO:0007669"/>
    <property type="project" value="TreeGrafter"/>
</dbReference>
<feature type="region of interest" description="Disordered" evidence="6">
    <location>
        <begin position="685"/>
        <end position="706"/>
    </location>
</feature>
<dbReference type="InterPro" id="IPR013873">
    <property type="entry name" value="Cdc37_C"/>
</dbReference>
<dbReference type="OrthoDB" id="440202at2759"/>
<dbReference type="GO" id="GO:0050821">
    <property type="term" value="P:protein stabilization"/>
    <property type="evidence" value="ECO:0007669"/>
    <property type="project" value="TreeGrafter"/>
</dbReference>
<keyword evidence="4" id="KW-0143">Chaperone</keyword>
<dbReference type="GO" id="GO:0051082">
    <property type="term" value="F:unfolded protein binding"/>
    <property type="evidence" value="ECO:0007669"/>
    <property type="project" value="TreeGrafter"/>
</dbReference>
<dbReference type="InterPro" id="IPR004918">
    <property type="entry name" value="Cdc37"/>
</dbReference>
<comment type="caution">
    <text evidence="7">The sequence shown here is derived from an EMBL/GenBank/DDBJ whole genome shotgun (WGS) entry which is preliminary data.</text>
</comment>
<dbReference type="GO" id="GO:0006457">
    <property type="term" value="P:protein folding"/>
    <property type="evidence" value="ECO:0007669"/>
    <property type="project" value="TreeGrafter"/>
</dbReference>
<dbReference type="InterPro" id="IPR004843">
    <property type="entry name" value="Calcineurin-like_PHP"/>
</dbReference>
<dbReference type="Proteomes" id="UP000076584">
    <property type="component" value="Unassembled WGS sequence"/>
</dbReference>
<evidence type="ECO:0000313" key="7">
    <source>
        <dbReference type="EMBL" id="KZL85406.1"/>
    </source>
</evidence>
<evidence type="ECO:0000256" key="4">
    <source>
        <dbReference type="ARBA" id="ARBA00023186"/>
    </source>
</evidence>
<evidence type="ECO:0000256" key="5">
    <source>
        <dbReference type="ARBA" id="ARBA00031396"/>
    </source>
</evidence>
<name>A0A162N0T5_COLIC</name>
<dbReference type="GO" id="GO:0005737">
    <property type="term" value="C:cytoplasm"/>
    <property type="evidence" value="ECO:0007669"/>
    <property type="project" value="UniProtKB-SubCell"/>
</dbReference>
<dbReference type="InterPro" id="IPR038189">
    <property type="entry name" value="Cdc37_Hsp90-bd_sf"/>
</dbReference>
<dbReference type="SUPFAM" id="SSF101391">
    <property type="entry name" value="Hsp90 co-chaperone CDC37"/>
    <property type="match status" value="1"/>
</dbReference>
<dbReference type="SMART" id="SM01069">
    <property type="entry name" value="CDC37_C"/>
    <property type="match status" value="1"/>
</dbReference>
<dbReference type="GO" id="GO:0051087">
    <property type="term" value="F:protein-folding chaperone binding"/>
    <property type="evidence" value="ECO:0007669"/>
    <property type="project" value="TreeGrafter"/>
</dbReference>
<sequence>MTKDRASPGGVQFMSDLHLEASRVYATFDFPVTAPYLLLSGDVGSLADYDGYLGFIERQTERYAGVLLVLGNHEFHGLDYDTTLDKAKELEAEPSLEGRLHVLHQRRFDIPGTNVSILGCTLWTTVPEEAKEAVVGRVKDFQHIKGWHLDMHNAAHAADLQWLKSELREMPPEKTVVVTTHHAPSLEGTSEPQYKGSPWSSAFATGIIEDEGDWSRVGCWVFGHTHYSTDVLVKRVRVDALELSDDSDVEVHPNVDKRSFIRAKQNQIHQERLQRKHQIETLKYERIINDGLMKRISKLLDALKSHASEAETRNPGEVAFQAVMESAGKPEDDQPPPRPEGIHTESEPLPTFSKMMAVLLDQVNKELDEKKPANRYQAMLEGVEGHLTKVQNLQKELLAKLAELEKEEGRKITSEGIHTGFDSSHVNKSKDTEKKEERKPELLNPNFDMTQSLPAKSTTSYNDDEEIEASPAAKKFAQIKADDYTSSLSYLSKNPQILTERETDGLLVLAFDAALEGKDDYCRQCVHQALLLQYCRALGKDGVGMFFKRITTRGHQAQEVFYKDVQDTYGKIRNRAREIVKERANEPEGVEQIQLHAVEPGTEIKITIPPKDSEDPAVKQGREIFEGFSADFQKALESGSLDKVNEVLGKMKVDEAEDIVGKLGDAGILSLEEQIIDATTEEGQKALKDMEAAQAGSESGFAPDPE</sequence>
<feature type="region of interest" description="Disordered" evidence="6">
    <location>
        <begin position="410"/>
        <end position="467"/>
    </location>
</feature>
<dbReference type="SUPFAM" id="SSF56300">
    <property type="entry name" value="Metallo-dependent phosphatases"/>
    <property type="match status" value="1"/>
</dbReference>
<evidence type="ECO:0000256" key="3">
    <source>
        <dbReference type="ARBA" id="ARBA00022490"/>
    </source>
</evidence>
<dbReference type="InterPro" id="IPR029052">
    <property type="entry name" value="Metallo-depent_PP-like"/>
</dbReference>
<evidence type="ECO:0000256" key="2">
    <source>
        <dbReference type="ARBA" id="ARBA00006222"/>
    </source>
</evidence>
<feature type="compositionally biased region" description="Polar residues" evidence="6">
    <location>
        <begin position="447"/>
        <end position="461"/>
    </location>
</feature>
<dbReference type="Pfam" id="PF03234">
    <property type="entry name" value="CDC37_N"/>
    <property type="match status" value="1"/>
</dbReference>
<dbReference type="FunFam" id="1.20.58.610:FF:000002">
    <property type="entry name" value="Hsp90 co-chaperone Cdc37, putative"/>
    <property type="match status" value="1"/>
</dbReference>
<dbReference type="GO" id="GO:0016787">
    <property type="term" value="F:hydrolase activity"/>
    <property type="evidence" value="ECO:0007669"/>
    <property type="project" value="InterPro"/>
</dbReference>
<comment type="subcellular location">
    <subcellularLocation>
        <location evidence="1">Cytoplasm</location>
    </subcellularLocation>
</comment>
<dbReference type="GO" id="GO:0019901">
    <property type="term" value="F:protein kinase binding"/>
    <property type="evidence" value="ECO:0007669"/>
    <property type="project" value="InterPro"/>
</dbReference>
<comment type="similarity">
    <text evidence="2">Belongs to the CDC37 family.</text>
</comment>
<feature type="region of interest" description="Disordered" evidence="6">
    <location>
        <begin position="325"/>
        <end position="349"/>
    </location>
</feature>
<dbReference type="Gene3D" id="1.20.58.610">
    <property type="entry name" value="Cdc37, Hsp90 binding domain"/>
    <property type="match status" value="1"/>
</dbReference>
<dbReference type="InterPro" id="IPR013855">
    <property type="entry name" value="Cdc37_N_dom"/>
</dbReference>
<dbReference type="Pfam" id="PF08564">
    <property type="entry name" value="CDC37_C"/>
    <property type="match status" value="1"/>
</dbReference>
<dbReference type="Pfam" id="PF00149">
    <property type="entry name" value="Metallophos"/>
    <property type="match status" value="1"/>
</dbReference>
<evidence type="ECO:0000256" key="1">
    <source>
        <dbReference type="ARBA" id="ARBA00004496"/>
    </source>
</evidence>
<keyword evidence="3" id="KW-0963">Cytoplasm</keyword>
<dbReference type="EMBL" id="LFIW01000646">
    <property type="protein sequence ID" value="KZL85406.1"/>
    <property type="molecule type" value="Genomic_DNA"/>
</dbReference>
<keyword evidence="8" id="KW-1185">Reference proteome</keyword>
<dbReference type="AlphaFoldDB" id="A0A162N0T5"/>
<protein>
    <recommendedName>
        <fullName evidence="5">Hsp90 chaperone protein kinase-targeting subunit</fullName>
    </recommendedName>
</protein>
<gene>
    <name evidence="7" type="ORF">CI238_11812</name>
</gene>
<evidence type="ECO:0000313" key="8">
    <source>
        <dbReference type="Proteomes" id="UP000076584"/>
    </source>
</evidence>
<dbReference type="InterPro" id="IPR013874">
    <property type="entry name" value="Cdc37_Hsp90-bd"/>
</dbReference>
<dbReference type="SMART" id="SM01071">
    <property type="entry name" value="CDC37_N"/>
    <property type="match status" value="1"/>
</dbReference>
<feature type="compositionally biased region" description="Basic and acidic residues" evidence="6">
    <location>
        <begin position="428"/>
        <end position="441"/>
    </location>
</feature>
<dbReference type="Pfam" id="PF08565">
    <property type="entry name" value="CDC37_M"/>
    <property type="match status" value="1"/>
</dbReference>
<dbReference type="SMART" id="SM01070">
    <property type="entry name" value="CDC37_M"/>
    <property type="match status" value="1"/>
</dbReference>
<dbReference type="PANTHER" id="PTHR12800:SF4">
    <property type="entry name" value="HSP90 CO-CHAPERONE CDC37"/>
    <property type="match status" value="1"/>
</dbReference>